<dbReference type="RefSeq" id="WP_084394426.1">
    <property type="nucleotide sequence ID" value="NZ_BMKF01000003.1"/>
</dbReference>
<keyword evidence="4" id="KW-1185">Reference proteome</keyword>
<evidence type="ECO:0000313" key="4">
    <source>
        <dbReference type="Proteomes" id="UP000628854"/>
    </source>
</evidence>
<sequence>MTDKAIFRAAMAQLGSAVCVIATDGPAGRYGITVSAVTSVSDDPPSLIVCVNRASGANAIIKQNQTLCVNVLSSEQQDISHTFASGQVPADQRFGAGAWTVSALGNPVLKDVAAWFDCRVDRAIEYGTHTVLFCKPAHIAVSETANCLIYHGRAYHRIQSYE</sequence>
<organism evidence="3 4">
    <name type="scientific">Henriciella pelagia</name>
    <dbReference type="NCBI Taxonomy" id="1977912"/>
    <lineage>
        <taxon>Bacteria</taxon>
        <taxon>Pseudomonadati</taxon>
        <taxon>Pseudomonadota</taxon>
        <taxon>Alphaproteobacteria</taxon>
        <taxon>Hyphomonadales</taxon>
        <taxon>Hyphomonadaceae</taxon>
        <taxon>Henriciella</taxon>
    </lineage>
</organism>
<dbReference type="SUPFAM" id="SSF50475">
    <property type="entry name" value="FMN-binding split barrel"/>
    <property type="match status" value="1"/>
</dbReference>
<feature type="domain" description="Flavin reductase like" evidence="2">
    <location>
        <begin position="11"/>
        <end position="157"/>
    </location>
</feature>
<proteinExistence type="predicted"/>
<accession>A0ABQ1JWY6</accession>
<dbReference type="PANTHER" id="PTHR30466">
    <property type="entry name" value="FLAVIN REDUCTASE"/>
    <property type="match status" value="1"/>
</dbReference>
<gene>
    <name evidence="3" type="primary">rutF</name>
    <name evidence="3" type="ORF">GCM10011503_30600</name>
</gene>
<dbReference type="InterPro" id="IPR012349">
    <property type="entry name" value="Split_barrel_FMN-bd"/>
</dbReference>
<dbReference type="Gene3D" id="2.30.110.10">
    <property type="entry name" value="Electron Transport, Fmn-binding Protein, Chain A"/>
    <property type="match status" value="1"/>
</dbReference>
<dbReference type="Pfam" id="PF01613">
    <property type="entry name" value="Flavin_Reduct"/>
    <property type="match status" value="1"/>
</dbReference>
<evidence type="ECO:0000259" key="2">
    <source>
        <dbReference type="SMART" id="SM00903"/>
    </source>
</evidence>
<evidence type="ECO:0000256" key="1">
    <source>
        <dbReference type="ARBA" id="ARBA00023002"/>
    </source>
</evidence>
<dbReference type="InterPro" id="IPR050268">
    <property type="entry name" value="NADH-dep_flavin_reductase"/>
</dbReference>
<dbReference type="Proteomes" id="UP000628854">
    <property type="component" value="Unassembled WGS sequence"/>
</dbReference>
<protein>
    <submittedName>
        <fullName evidence="3">FMN reductase (NADH) RutF</fullName>
    </submittedName>
</protein>
<dbReference type="EMBL" id="BMKF01000003">
    <property type="protein sequence ID" value="GGB79736.1"/>
    <property type="molecule type" value="Genomic_DNA"/>
</dbReference>
<name>A0ABQ1JWY6_9PROT</name>
<dbReference type="PANTHER" id="PTHR30466:SF1">
    <property type="entry name" value="FMN REDUCTASE (NADH) RUTF"/>
    <property type="match status" value="1"/>
</dbReference>
<reference evidence="4" key="1">
    <citation type="journal article" date="2019" name="Int. J. Syst. Evol. Microbiol.">
        <title>The Global Catalogue of Microorganisms (GCM) 10K type strain sequencing project: providing services to taxonomists for standard genome sequencing and annotation.</title>
        <authorList>
            <consortium name="The Broad Institute Genomics Platform"/>
            <consortium name="The Broad Institute Genome Sequencing Center for Infectious Disease"/>
            <person name="Wu L."/>
            <person name="Ma J."/>
        </authorList>
    </citation>
    <scope>NUCLEOTIDE SEQUENCE [LARGE SCALE GENOMIC DNA]</scope>
    <source>
        <strain evidence="4">CGMCC 1.15928</strain>
    </source>
</reference>
<dbReference type="SMART" id="SM00903">
    <property type="entry name" value="Flavin_Reduct"/>
    <property type="match status" value="1"/>
</dbReference>
<comment type="caution">
    <text evidence="3">The sequence shown here is derived from an EMBL/GenBank/DDBJ whole genome shotgun (WGS) entry which is preliminary data.</text>
</comment>
<dbReference type="InterPro" id="IPR002563">
    <property type="entry name" value="Flavin_Rdtase-like_dom"/>
</dbReference>
<keyword evidence="1" id="KW-0560">Oxidoreductase</keyword>
<evidence type="ECO:0000313" key="3">
    <source>
        <dbReference type="EMBL" id="GGB79736.1"/>
    </source>
</evidence>